<dbReference type="RefSeq" id="WP_144301948.1">
    <property type="nucleotide sequence ID" value="NZ_QMIE01000003.1"/>
</dbReference>
<accession>A0A7M3MH12</accession>
<keyword evidence="2" id="KW-1185">Reference proteome</keyword>
<comment type="caution">
    <text evidence="1">The sequence shown here is derived from an EMBL/GenBank/DDBJ whole genome shotgun (WGS) entry which is preliminary data.</text>
</comment>
<evidence type="ECO:0000313" key="1">
    <source>
        <dbReference type="EMBL" id="TVM18692.1"/>
    </source>
</evidence>
<name>A0A7M3MH12_9BACT</name>
<gene>
    <name evidence="1" type="ORF">DPQ33_04235</name>
</gene>
<dbReference type="OrthoDB" id="7021991at2"/>
<dbReference type="AlphaFoldDB" id="A0A7M3MH12"/>
<dbReference type="Proteomes" id="UP000448292">
    <property type="component" value="Unassembled WGS sequence"/>
</dbReference>
<sequence>MSKTDTVWLDLDDILVEDQFQIRAKMSGEAIQRYACAYRNEQDMPPLKVARVVTQETGDGEACPPVLLLVDGFHRYAALRQIGAAGVEAVVVDATWTDAQWLAAQANLTHGIPLKSKELRKAFRMYIKARKHREGQKGFIKSYREIAAELGGLRSHVTIRNWMMKDFPKIARAMTDQDFPNEGPGKPKYDAITPGQIAADHIIQARNAARGVTDPEERWELVRQLKEIVEELEDRGTRETAF</sequence>
<reference evidence="1 2" key="1">
    <citation type="submission" date="2018-06" db="EMBL/GenBank/DDBJ databases">
        <title>Complete genome of Desulfovibrio indonesiensis P37SLT.</title>
        <authorList>
            <person name="Crispim J.S."/>
            <person name="Vidigal P.M.P."/>
            <person name="Silva L.C.F."/>
            <person name="Laguardia C.N."/>
            <person name="Araujo L.C."/>
            <person name="Dias R.S."/>
            <person name="Sousa M.P."/>
            <person name="Paula S.O."/>
            <person name="Silva C."/>
        </authorList>
    </citation>
    <scope>NUCLEOTIDE SEQUENCE [LARGE SCALE GENOMIC DNA]</scope>
    <source>
        <strain evidence="1 2">P37SLT</strain>
    </source>
</reference>
<dbReference type="SUPFAM" id="SSF110849">
    <property type="entry name" value="ParB/Sulfiredoxin"/>
    <property type="match status" value="1"/>
</dbReference>
<organism evidence="1 2">
    <name type="scientific">Oceanidesulfovibrio indonesiensis</name>
    <dbReference type="NCBI Taxonomy" id="54767"/>
    <lineage>
        <taxon>Bacteria</taxon>
        <taxon>Pseudomonadati</taxon>
        <taxon>Thermodesulfobacteriota</taxon>
        <taxon>Desulfovibrionia</taxon>
        <taxon>Desulfovibrionales</taxon>
        <taxon>Desulfovibrionaceae</taxon>
        <taxon>Oceanidesulfovibrio</taxon>
    </lineage>
</organism>
<evidence type="ECO:0008006" key="3">
    <source>
        <dbReference type="Google" id="ProtNLM"/>
    </source>
</evidence>
<dbReference type="EMBL" id="QMIE01000003">
    <property type="protein sequence ID" value="TVM18692.1"/>
    <property type="molecule type" value="Genomic_DNA"/>
</dbReference>
<dbReference type="InterPro" id="IPR036086">
    <property type="entry name" value="ParB/Sulfiredoxin_sf"/>
</dbReference>
<protein>
    <recommendedName>
        <fullName evidence="3">ParB/Sulfiredoxin domain-containing protein</fullName>
    </recommendedName>
</protein>
<evidence type="ECO:0000313" key="2">
    <source>
        <dbReference type="Proteomes" id="UP000448292"/>
    </source>
</evidence>
<proteinExistence type="predicted"/>